<proteinExistence type="predicted"/>
<reference evidence="1 2" key="1">
    <citation type="journal article" name="Sci. Rep.">
        <title>Genome-scale phylogenetic analyses confirm Olpidium as the closest living zoosporic fungus to the non-flagellated, terrestrial fungi.</title>
        <authorList>
            <person name="Chang Y."/>
            <person name="Rochon D."/>
            <person name="Sekimoto S."/>
            <person name="Wang Y."/>
            <person name="Chovatia M."/>
            <person name="Sandor L."/>
            <person name="Salamov A."/>
            <person name="Grigoriev I.V."/>
            <person name="Stajich J.E."/>
            <person name="Spatafora J.W."/>
        </authorList>
    </citation>
    <scope>NUCLEOTIDE SEQUENCE [LARGE SCALE GENOMIC DNA]</scope>
    <source>
        <strain evidence="1">S191</strain>
    </source>
</reference>
<organism evidence="1 2">
    <name type="scientific">Olpidium bornovanus</name>
    <dbReference type="NCBI Taxonomy" id="278681"/>
    <lineage>
        <taxon>Eukaryota</taxon>
        <taxon>Fungi</taxon>
        <taxon>Fungi incertae sedis</taxon>
        <taxon>Olpidiomycota</taxon>
        <taxon>Olpidiomycotina</taxon>
        <taxon>Olpidiomycetes</taxon>
        <taxon>Olpidiales</taxon>
        <taxon>Olpidiaceae</taxon>
        <taxon>Olpidium</taxon>
    </lineage>
</organism>
<comment type="caution">
    <text evidence="1">The sequence shown here is derived from an EMBL/GenBank/DDBJ whole genome shotgun (WGS) entry which is preliminary data.</text>
</comment>
<evidence type="ECO:0000313" key="1">
    <source>
        <dbReference type="EMBL" id="KAG5462886.1"/>
    </source>
</evidence>
<gene>
    <name evidence="1" type="ORF">BJ554DRAFT_3028</name>
</gene>
<accession>A0A8H8A0V6</accession>
<evidence type="ECO:0000313" key="2">
    <source>
        <dbReference type="Proteomes" id="UP000673691"/>
    </source>
</evidence>
<keyword evidence="2" id="KW-1185">Reference proteome</keyword>
<dbReference type="AlphaFoldDB" id="A0A8H8A0V6"/>
<protein>
    <submittedName>
        <fullName evidence="1">Uncharacterized protein</fullName>
    </submittedName>
</protein>
<sequence>MHEPAADKKMYQAVISLLLYLGRCTRPDITVAFFQLARHYDEPSTIHMIHIKPILQCHVGAKSFRLCFRKKFTGSLQTLSEHDQLAFEGFVDADWAGDTDDLRARPDTSSTSPVLQCTGALSSSGVSCFQPLRLITPPLRDRADSGTCDCVFGSTQKARKI</sequence>
<dbReference type="OrthoDB" id="2163007at2759"/>
<dbReference type="EMBL" id="JAEFCI010001467">
    <property type="protein sequence ID" value="KAG5462886.1"/>
    <property type="molecule type" value="Genomic_DNA"/>
</dbReference>
<dbReference type="Proteomes" id="UP000673691">
    <property type="component" value="Unassembled WGS sequence"/>
</dbReference>
<name>A0A8H8A0V6_9FUNG</name>